<sequence>MAAVLDEVGKSAEKLVDEEKDEIVDGEDKTGAAEASKKKKKKKKKKKAGAGEASADVPEGEEEKAKDDDAVAE</sequence>
<protein>
    <submittedName>
        <fullName evidence="3">DEAD-box ATP-dependent RNA helicase 27-like</fullName>
    </submittedName>
</protein>
<dbReference type="AlphaFoldDB" id="A0A6J1RB16"/>
<evidence type="ECO:0000313" key="2">
    <source>
        <dbReference type="Proteomes" id="UP000504618"/>
    </source>
</evidence>
<reference evidence="3" key="1">
    <citation type="submission" date="2025-08" db="UniProtKB">
        <authorList>
            <consortium name="RefSeq"/>
        </authorList>
    </citation>
    <scope>IDENTIFICATION</scope>
    <source>
        <tissue evidence="3">Whole body</tissue>
    </source>
</reference>
<feature type="compositionally biased region" description="Basic and acidic residues" evidence="1">
    <location>
        <begin position="63"/>
        <end position="73"/>
    </location>
</feature>
<gene>
    <name evidence="3" type="primary">LOC112467183</name>
</gene>
<feature type="compositionally biased region" description="Basic and acidic residues" evidence="1">
    <location>
        <begin position="7"/>
        <end position="17"/>
    </location>
</feature>
<name>A0A6J1RB16_9HYME</name>
<dbReference type="OrthoDB" id="7848262at2759"/>
<keyword evidence="2" id="KW-1185">Reference proteome</keyword>
<dbReference type="GeneID" id="112467183"/>
<dbReference type="Proteomes" id="UP000504618">
    <property type="component" value="Unplaced"/>
</dbReference>
<evidence type="ECO:0000313" key="3">
    <source>
        <dbReference type="RefSeq" id="XP_024891438.1"/>
    </source>
</evidence>
<feature type="region of interest" description="Disordered" evidence="1">
    <location>
        <begin position="1"/>
        <end position="73"/>
    </location>
</feature>
<feature type="compositionally biased region" description="Basic residues" evidence="1">
    <location>
        <begin position="37"/>
        <end position="48"/>
    </location>
</feature>
<dbReference type="RefSeq" id="XP_024891438.1">
    <property type="nucleotide sequence ID" value="XM_025035670.1"/>
</dbReference>
<organism evidence="2 3">
    <name type="scientific">Temnothorax curvispinosus</name>
    <dbReference type="NCBI Taxonomy" id="300111"/>
    <lineage>
        <taxon>Eukaryota</taxon>
        <taxon>Metazoa</taxon>
        <taxon>Ecdysozoa</taxon>
        <taxon>Arthropoda</taxon>
        <taxon>Hexapoda</taxon>
        <taxon>Insecta</taxon>
        <taxon>Pterygota</taxon>
        <taxon>Neoptera</taxon>
        <taxon>Endopterygota</taxon>
        <taxon>Hymenoptera</taxon>
        <taxon>Apocrita</taxon>
        <taxon>Aculeata</taxon>
        <taxon>Formicoidea</taxon>
        <taxon>Formicidae</taxon>
        <taxon>Myrmicinae</taxon>
        <taxon>Temnothorax</taxon>
    </lineage>
</organism>
<evidence type="ECO:0000256" key="1">
    <source>
        <dbReference type="SAM" id="MobiDB-lite"/>
    </source>
</evidence>
<feature type="non-terminal residue" evidence="3">
    <location>
        <position position="73"/>
    </location>
</feature>
<accession>A0A6J1RB16</accession>
<proteinExistence type="predicted"/>